<dbReference type="EMBL" id="PQXL01000125">
    <property type="protein sequence ID" value="THV51064.1"/>
    <property type="molecule type" value="Genomic_DNA"/>
</dbReference>
<protein>
    <submittedName>
        <fullName evidence="2">Uncharacterized protein</fullName>
    </submittedName>
</protein>
<proteinExistence type="predicted"/>
<name>A0A4S8RCB7_9HELO</name>
<keyword evidence="3" id="KW-1185">Reference proteome</keyword>
<gene>
    <name evidence="2" type="ORF">BGAL_0125g00210</name>
</gene>
<sequence>MCRSKTSRHWCCHIPGRIDGIDPDDQIVPDTSTPAPDGNAKVSSSKKELKTWSKEIFYHKVASEVLDFSNDRRRDSGGRILTDREKLQIWDSVERHFDSAIEEPYYADLFAFQFDYFRNDGPLRDFNRRVFSVKENQIAGKVG</sequence>
<dbReference type="AlphaFoldDB" id="A0A4S8RCB7"/>
<feature type="region of interest" description="Disordered" evidence="1">
    <location>
        <begin position="22"/>
        <end position="44"/>
    </location>
</feature>
<dbReference type="OrthoDB" id="3491215at2759"/>
<evidence type="ECO:0000313" key="3">
    <source>
        <dbReference type="Proteomes" id="UP000308671"/>
    </source>
</evidence>
<dbReference type="Proteomes" id="UP000308671">
    <property type="component" value="Unassembled WGS sequence"/>
</dbReference>
<organism evidence="2 3">
    <name type="scientific">Botrytis galanthina</name>
    <dbReference type="NCBI Taxonomy" id="278940"/>
    <lineage>
        <taxon>Eukaryota</taxon>
        <taxon>Fungi</taxon>
        <taxon>Dikarya</taxon>
        <taxon>Ascomycota</taxon>
        <taxon>Pezizomycotina</taxon>
        <taxon>Leotiomycetes</taxon>
        <taxon>Helotiales</taxon>
        <taxon>Sclerotiniaceae</taxon>
        <taxon>Botrytis</taxon>
    </lineage>
</organism>
<comment type="caution">
    <text evidence="2">The sequence shown here is derived from an EMBL/GenBank/DDBJ whole genome shotgun (WGS) entry which is preliminary data.</text>
</comment>
<accession>A0A4S8RCB7</accession>
<evidence type="ECO:0000313" key="2">
    <source>
        <dbReference type="EMBL" id="THV51064.1"/>
    </source>
</evidence>
<evidence type="ECO:0000256" key="1">
    <source>
        <dbReference type="SAM" id="MobiDB-lite"/>
    </source>
</evidence>
<reference evidence="2 3" key="1">
    <citation type="submission" date="2017-12" db="EMBL/GenBank/DDBJ databases">
        <title>Comparative genomics of Botrytis spp.</title>
        <authorList>
            <person name="Valero-Jimenez C.A."/>
            <person name="Tapia P."/>
            <person name="Veloso J."/>
            <person name="Silva-Moreno E."/>
            <person name="Staats M."/>
            <person name="Valdes J.H."/>
            <person name="Van Kan J.A.L."/>
        </authorList>
    </citation>
    <scope>NUCLEOTIDE SEQUENCE [LARGE SCALE GENOMIC DNA]</scope>
    <source>
        <strain evidence="2 3">MUCL435</strain>
    </source>
</reference>